<keyword evidence="3" id="KW-1185">Reference proteome</keyword>
<comment type="caution">
    <text evidence="2">The sequence shown here is derived from an EMBL/GenBank/DDBJ whole genome shotgun (WGS) entry which is preliminary data.</text>
</comment>
<gene>
    <name evidence="2" type="ORF">OSTQU699_LOCUS9514</name>
</gene>
<proteinExistence type="predicted"/>
<evidence type="ECO:0000313" key="3">
    <source>
        <dbReference type="Proteomes" id="UP000708148"/>
    </source>
</evidence>
<keyword evidence="1" id="KW-1133">Transmembrane helix</keyword>
<name>A0A8S1JEI1_9CHLO</name>
<evidence type="ECO:0000313" key="2">
    <source>
        <dbReference type="EMBL" id="CAD7704157.1"/>
    </source>
</evidence>
<dbReference type="EMBL" id="CAJHUC010002668">
    <property type="protein sequence ID" value="CAD7704157.1"/>
    <property type="molecule type" value="Genomic_DNA"/>
</dbReference>
<reference evidence="2" key="1">
    <citation type="submission" date="2020-12" db="EMBL/GenBank/DDBJ databases">
        <authorList>
            <person name="Iha C."/>
        </authorList>
    </citation>
    <scope>NUCLEOTIDE SEQUENCE</scope>
</reference>
<evidence type="ECO:0000256" key="1">
    <source>
        <dbReference type="SAM" id="Phobius"/>
    </source>
</evidence>
<sequence>MPPSLVGHLMRPYAELRATFLLFSDPDKEDRWWRSWQRRRLARGELAGASLALASTLILAVVVLGAGAMDPPMAIFILASLAQTAAHIVLLRPRFRGAYEHIRDPAAIALRAFLNPAAAALTRVAMTGTLEPAPGNVLASAVHFLWAFGIIDGAIDALRYPLRFRDHALVQGLAALVWWWADGRLCPSWLCQGARDAVVGPICTAIGALSTGVSFDCRAMGEAAACLTGVLQVQVLLGCMATSGAVYAAEVASRKEFLASGKGGGS</sequence>
<accession>A0A8S1JEI1</accession>
<dbReference type="AlphaFoldDB" id="A0A8S1JEI1"/>
<feature type="transmembrane region" description="Helical" evidence="1">
    <location>
        <begin position="73"/>
        <end position="91"/>
    </location>
</feature>
<dbReference type="Proteomes" id="UP000708148">
    <property type="component" value="Unassembled WGS sequence"/>
</dbReference>
<protein>
    <submittedName>
        <fullName evidence="2">Uncharacterized protein</fullName>
    </submittedName>
</protein>
<keyword evidence="1" id="KW-0472">Membrane</keyword>
<organism evidence="2 3">
    <name type="scientific">Ostreobium quekettii</name>
    <dbReference type="NCBI Taxonomy" id="121088"/>
    <lineage>
        <taxon>Eukaryota</taxon>
        <taxon>Viridiplantae</taxon>
        <taxon>Chlorophyta</taxon>
        <taxon>core chlorophytes</taxon>
        <taxon>Ulvophyceae</taxon>
        <taxon>TCBD clade</taxon>
        <taxon>Bryopsidales</taxon>
        <taxon>Ostreobineae</taxon>
        <taxon>Ostreobiaceae</taxon>
        <taxon>Ostreobium</taxon>
    </lineage>
</organism>
<keyword evidence="1" id="KW-0812">Transmembrane</keyword>
<feature type="transmembrane region" description="Helical" evidence="1">
    <location>
        <begin position="46"/>
        <end position="67"/>
    </location>
</feature>